<dbReference type="EMBL" id="CP058910">
    <property type="protein sequence ID" value="QLH76215.1"/>
    <property type="molecule type" value="Genomic_DNA"/>
</dbReference>
<dbReference type="OrthoDB" id="221164at2157"/>
<accession>A0A7D5T4N4</accession>
<evidence type="ECO:0000313" key="2">
    <source>
        <dbReference type="EMBL" id="QLH76215.1"/>
    </source>
</evidence>
<dbReference type="AlphaFoldDB" id="A0A7D5T4N4"/>
<organism evidence="2 3">
    <name type="scientific">Halosimplex rubrum</name>
    <dbReference type="NCBI Taxonomy" id="869889"/>
    <lineage>
        <taxon>Archaea</taxon>
        <taxon>Methanobacteriati</taxon>
        <taxon>Methanobacteriota</taxon>
        <taxon>Stenosarchaea group</taxon>
        <taxon>Halobacteria</taxon>
        <taxon>Halobacteriales</taxon>
        <taxon>Haloarculaceae</taxon>
        <taxon>Halosimplex</taxon>
    </lineage>
</organism>
<feature type="transmembrane region" description="Helical" evidence="1">
    <location>
        <begin position="55"/>
        <end position="80"/>
    </location>
</feature>
<protein>
    <submittedName>
        <fullName evidence="2">Uncharacterized protein</fullName>
    </submittedName>
</protein>
<keyword evidence="1" id="KW-0472">Membrane</keyword>
<evidence type="ECO:0000256" key="1">
    <source>
        <dbReference type="SAM" id="Phobius"/>
    </source>
</evidence>
<sequence>MTPTPLATAFAPLQSSLATAELALLAVDLTSALLGVVISYIAYRGYRRTGSRAMAFVAVGFVLIMVVPWLGFLATLAVGSSRPVELAVGAVSEVSQLLGTLAILYGIRLETAG</sequence>
<dbReference type="InterPro" id="IPR055943">
    <property type="entry name" value="DUF7521"/>
</dbReference>
<dbReference type="Pfam" id="PF24365">
    <property type="entry name" value="DUF7521"/>
    <property type="match status" value="1"/>
</dbReference>
<feature type="transmembrane region" description="Helical" evidence="1">
    <location>
        <begin position="22"/>
        <end position="43"/>
    </location>
</feature>
<evidence type="ECO:0000313" key="3">
    <source>
        <dbReference type="Proteomes" id="UP000509667"/>
    </source>
</evidence>
<keyword evidence="3" id="KW-1185">Reference proteome</keyword>
<name>A0A7D5T4N4_9EURY</name>
<dbReference type="KEGG" id="hrr:HZS55_02350"/>
<dbReference type="RefSeq" id="WP_179910158.1">
    <property type="nucleotide sequence ID" value="NZ_CP058910.1"/>
</dbReference>
<dbReference type="Proteomes" id="UP000509667">
    <property type="component" value="Chromosome"/>
</dbReference>
<keyword evidence="1" id="KW-0812">Transmembrane</keyword>
<feature type="transmembrane region" description="Helical" evidence="1">
    <location>
        <begin position="86"/>
        <end position="107"/>
    </location>
</feature>
<gene>
    <name evidence="2" type="ORF">HZS55_02350</name>
</gene>
<reference evidence="2 3" key="1">
    <citation type="submission" date="2020-07" db="EMBL/GenBank/DDBJ databases">
        <title>Halosimplex pelagicum sp. nov. and Halosimplex rubrum sp. nov., isolated from salted brown alga Laminaria, and emended description of the genus Halosimplex.</title>
        <authorList>
            <person name="Cui H."/>
        </authorList>
    </citation>
    <scope>NUCLEOTIDE SEQUENCE [LARGE SCALE GENOMIC DNA]</scope>
    <source>
        <strain evidence="2 3">R27</strain>
    </source>
</reference>
<keyword evidence="1" id="KW-1133">Transmembrane helix</keyword>
<dbReference type="GeneID" id="56076667"/>
<proteinExistence type="predicted"/>